<reference evidence="1 2" key="1">
    <citation type="submission" date="2018-08" db="EMBL/GenBank/DDBJ databases">
        <title>A genome reference for cultivated species of the human gut microbiota.</title>
        <authorList>
            <person name="Zou Y."/>
            <person name="Xue W."/>
            <person name="Luo G."/>
        </authorList>
    </citation>
    <scope>NUCLEOTIDE SEQUENCE [LARGE SCALE GENOMIC DNA]</scope>
    <source>
        <strain evidence="1 2">AM32-6</strain>
    </source>
</reference>
<proteinExistence type="predicted"/>
<organism evidence="1 2">
    <name type="scientific">Mediterraneibacter gnavus</name>
    <name type="common">Ruminococcus gnavus</name>
    <dbReference type="NCBI Taxonomy" id="33038"/>
    <lineage>
        <taxon>Bacteria</taxon>
        <taxon>Bacillati</taxon>
        <taxon>Bacillota</taxon>
        <taxon>Clostridia</taxon>
        <taxon>Lachnospirales</taxon>
        <taxon>Lachnospiraceae</taxon>
        <taxon>Mediterraneibacter</taxon>
    </lineage>
</organism>
<dbReference type="RefSeq" id="WP_118043599.1">
    <property type="nucleotide sequence ID" value="NZ_QSIR01000001.1"/>
</dbReference>
<dbReference type="Proteomes" id="UP000284472">
    <property type="component" value="Unassembled WGS sequence"/>
</dbReference>
<protein>
    <submittedName>
        <fullName evidence="1">Uncharacterized protein</fullName>
    </submittedName>
</protein>
<comment type="caution">
    <text evidence="1">The sequence shown here is derived from an EMBL/GenBank/DDBJ whole genome shotgun (WGS) entry which is preliminary data.</text>
</comment>
<sequence>MRRSDCAFPCGRCLCNHCANNVETIDNCTGEAKEPCFVCDECRWYDGDTRHKDMWRQECGEYIVTNEHAERLRRKLKLITGGHTS</sequence>
<dbReference type="AlphaFoldDB" id="A0A414DFJ8"/>
<accession>A0A414DFJ8</accession>
<evidence type="ECO:0000313" key="2">
    <source>
        <dbReference type="Proteomes" id="UP000284472"/>
    </source>
</evidence>
<dbReference type="EMBL" id="QSIR01000001">
    <property type="protein sequence ID" value="RHD09398.1"/>
    <property type="molecule type" value="Genomic_DNA"/>
</dbReference>
<gene>
    <name evidence="1" type="ORF">DW812_01205</name>
</gene>
<name>A0A414DFJ8_MEDGN</name>
<evidence type="ECO:0000313" key="1">
    <source>
        <dbReference type="EMBL" id="RHD09398.1"/>
    </source>
</evidence>